<evidence type="ECO:0000313" key="3">
    <source>
        <dbReference type="EMBL" id="KUO14719.1"/>
    </source>
</evidence>
<feature type="compositionally biased region" description="Low complexity" evidence="1">
    <location>
        <begin position="45"/>
        <end position="57"/>
    </location>
</feature>
<keyword evidence="4" id="KW-1185">Reference proteome</keyword>
<comment type="caution">
    <text evidence="3">The sequence shown here is derived from an EMBL/GenBank/DDBJ whole genome shotgun (WGS) entry which is preliminary data.</text>
</comment>
<evidence type="ECO:0000313" key="4">
    <source>
        <dbReference type="Proteomes" id="UP000053260"/>
    </source>
</evidence>
<reference evidence="3 4" key="1">
    <citation type="submission" date="2015-10" db="EMBL/GenBank/DDBJ databases">
        <title>Draft genome sequence of Streptomyces sp. RV15, isolated from a marine sponge.</title>
        <authorList>
            <person name="Ruckert C."/>
            <person name="Abdelmohsen U.R."/>
            <person name="Winkler A."/>
            <person name="Hentschel U."/>
            <person name="Kalinowski J."/>
            <person name="Kampfer P."/>
            <person name="Glaeser S."/>
        </authorList>
    </citation>
    <scope>NUCLEOTIDE SEQUENCE [LARGE SCALE GENOMIC DNA]</scope>
    <source>
        <strain evidence="3 4">RV15</strain>
    </source>
</reference>
<accession>A0A117RXE6</accession>
<keyword evidence="2" id="KW-0812">Transmembrane</keyword>
<organism evidence="3 4">
    <name type="scientific">Streptomyces dysideae</name>
    <dbReference type="NCBI Taxonomy" id="909626"/>
    <lineage>
        <taxon>Bacteria</taxon>
        <taxon>Bacillati</taxon>
        <taxon>Actinomycetota</taxon>
        <taxon>Actinomycetes</taxon>
        <taxon>Kitasatosporales</taxon>
        <taxon>Streptomycetaceae</taxon>
        <taxon>Streptomyces</taxon>
    </lineage>
</organism>
<feature type="compositionally biased region" description="Pro residues" evidence="1">
    <location>
        <begin position="67"/>
        <end position="82"/>
    </location>
</feature>
<feature type="transmembrane region" description="Helical" evidence="2">
    <location>
        <begin position="131"/>
        <end position="151"/>
    </location>
</feature>
<evidence type="ECO:0000256" key="2">
    <source>
        <dbReference type="SAM" id="Phobius"/>
    </source>
</evidence>
<dbReference type="EMBL" id="LMXB01000134">
    <property type="protein sequence ID" value="KUO14719.1"/>
    <property type="molecule type" value="Genomic_DNA"/>
</dbReference>
<feature type="transmembrane region" description="Helical" evidence="2">
    <location>
        <begin position="163"/>
        <end position="182"/>
    </location>
</feature>
<name>A0A117RXE6_9ACTN</name>
<gene>
    <name evidence="3" type="ORF">AQJ91_45295</name>
</gene>
<dbReference type="STRING" id="909626.AQJ91_45295"/>
<dbReference type="Proteomes" id="UP000053260">
    <property type="component" value="Unassembled WGS sequence"/>
</dbReference>
<sequence length="244" mass="25299">MSQPPFQPPPPPAQPPQNPYNPYAQPAPPQQSPGFGPPPAPGQPPQQAASAPVPGQPSMYPGHSPVPGQPMYPMQPGPPFQAPPFGQQPNTGGHPVGAVFLGFFVSVVVSLLYSGLVLATSRDMSLTAANTLYLAHACLNGAIVGALVGSVGHRSNGARIGGAVVAALGAFFGYANAIPLMIAESQAPSAVWDMVEYDPFFPAKAWWTDEVSDGVDWFSPLGLVVAAAAAWGLAYVVGNKRRQV</sequence>
<protein>
    <submittedName>
        <fullName evidence="3">Uncharacterized protein</fullName>
    </submittedName>
</protein>
<feature type="transmembrane region" description="Helical" evidence="2">
    <location>
        <begin position="217"/>
        <end position="238"/>
    </location>
</feature>
<feature type="compositionally biased region" description="Pro residues" evidence="1">
    <location>
        <begin position="1"/>
        <end position="44"/>
    </location>
</feature>
<proteinExistence type="predicted"/>
<dbReference type="AlphaFoldDB" id="A0A117RXE6"/>
<feature type="region of interest" description="Disordered" evidence="1">
    <location>
        <begin position="1"/>
        <end position="89"/>
    </location>
</feature>
<feature type="transmembrane region" description="Helical" evidence="2">
    <location>
        <begin position="96"/>
        <end position="119"/>
    </location>
</feature>
<evidence type="ECO:0000256" key="1">
    <source>
        <dbReference type="SAM" id="MobiDB-lite"/>
    </source>
</evidence>
<keyword evidence="2" id="KW-1133">Transmembrane helix</keyword>
<dbReference type="OrthoDB" id="4296088at2"/>
<keyword evidence="2" id="KW-0472">Membrane</keyword>